<evidence type="ECO:0000259" key="6">
    <source>
        <dbReference type="Pfam" id="PF01878"/>
    </source>
</evidence>
<feature type="compositionally biased region" description="Low complexity" evidence="5">
    <location>
        <begin position="78"/>
        <end position="88"/>
    </location>
</feature>
<dbReference type="Pfam" id="PF01878">
    <property type="entry name" value="EVE"/>
    <property type="match status" value="1"/>
</dbReference>
<accession>A0A0B4GL19</accession>
<dbReference type="GO" id="GO:0005634">
    <property type="term" value="C:nucleus"/>
    <property type="evidence" value="ECO:0007669"/>
    <property type="project" value="UniProtKB-SubCell"/>
</dbReference>
<evidence type="ECO:0000256" key="3">
    <source>
        <dbReference type="ARBA" id="ARBA00022553"/>
    </source>
</evidence>
<comment type="caution">
    <text evidence="7">The sequence shown here is derived from an EMBL/GenBank/DDBJ whole genome shotgun (WGS) entry which is preliminary data.</text>
</comment>
<feature type="compositionally biased region" description="Low complexity" evidence="5">
    <location>
        <begin position="26"/>
        <end position="43"/>
    </location>
</feature>
<organism evidence="7 8">
    <name type="scientific">Metarhizium guizhouense (strain ARSEF 977)</name>
    <dbReference type="NCBI Taxonomy" id="1276136"/>
    <lineage>
        <taxon>Eukaryota</taxon>
        <taxon>Fungi</taxon>
        <taxon>Dikarya</taxon>
        <taxon>Ascomycota</taxon>
        <taxon>Pezizomycotina</taxon>
        <taxon>Sordariomycetes</taxon>
        <taxon>Hypocreomycetidae</taxon>
        <taxon>Hypocreales</taxon>
        <taxon>Clavicipitaceae</taxon>
        <taxon>Metarhizium</taxon>
    </lineage>
</organism>
<evidence type="ECO:0000256" key="1">
    <source>
        <dbReference type="ARBA" id="ARBA00004123"/>
    </source>
</evidence>
<dbReference type="SUPFAM" id="SSF88697">
    <property type="entry name" value="PUA domain-like"/>
    <property type="match status" value="1"/>
</dbReference>
<keyword evidence="8" id="KW-1185">Reference proteome</keyword>
<gene>
    <name evidence="7" type="ORF">MGU_09448</name>
</gene>
<dbReference type="AlphaFoldDB" id="A0A0B4GL19"/>
<dbReference type="HOGENOM" id="CLU_041799_0_2_1"/>
<dbReference type="Proteomes" id="UP000031192">
    <property type="component" value="Unassembled WGS sequence"/>
</dbReference>
<evidence type="ECO:0000256" key="2">
    <source>
        <dbReference type="ARBA" id="ARBA00014654"/>
    </source>
</evidence>
<dbReference type="Gene3D" id="3.10.590.10">
    <property type="entry name" value="ph1033 like domains"/>
    <property type="match status" value="1"/>
</dbReference>
<evidence type="ECO:0000256" key="5">
    <source>
        <dbReference type="SAM" id="MobiDB-lite"/>
    </source>
</evidence>
<reference evidence="7 8" key="1">
    <citation type="journal article" date="2014" name="Proc. Natl. Acad. Sci. U.S.A.">
        <title>Trajectory and genomic determinants of fungal-pathogen speciation and host adaptation.</title>
        <authorList>
            <person name="Hu X."/>
            <person name="Xiao G."/>
            <person name="Zheng P."/>
            <person name="Shang Y."/>
            <person name="Su Y."/>
            <person name="Zhang X."/>
            <person name="Liu X."/>
            <person name="Zhan S."/>
            <person name="St Leger R.J."/>
            <person name="Wang C."/>
        </authorList>
    </citation>
    <scope>NUCLEOTIDE SEQUENCE [LARGE SCALE GENOMIC DNA]</scope>
    <source>
        <strain evidence="7 8">ARSEF 977</strain>
    </source>
</reference>
<dbReference type="InterPro" id="IPR047197">
    <property type="entry name" value="THYN1-like_EVE"/>
</dbReference>
<feature type="compositionally biased region" description="Basic and acidic residues" evidence="5">
    <location>
        <begin position="89"/>
        <end position="103"/>
    </location>
</feature>
<keyword evidence="4" id="KW-0539">Nucleus</keyword>
<protein>
    <recommendedName>
        <fullName evidence="2">Thymocyte nuclear protein 1</fullName>
    </recommendedName>
</protein>
<name>A0A0B4GL19_METGA</name>
<dbReference type="InterPro" id="IPR052181">
    <property type="entry name" value="5hmC_binding"/>
</dbReference>
<proteinExistence type="predicted"/>
<feature type="domain" description="EVE" evidence="6">
    <location>
        <begin position="126"/>
        <end position="283"/>
    </location>
</feature>
<dbReference type="PANTHER" id="PTHR14087">
    <property type="entry name" value="THYMOCYTE NUCLEAR PROTEIN 1"/>
    <property type="match status" value="1"/>
</dbReference>
<keyword evidence="3" id="KW-0597">Phosphoprotein</keyword>
<feature type="region of interest" description="Disordered" evidence="5">
    <location>
        <begin position="1"/>
        <end position="104"/>
    </location>
</feature>
<dbReference type="InterPro" id="IPR015947">
    <property type="entry name" value="PUA-like_sf"/>
</dbReference>
<dbReference type="FunFam" id="3.10.590.10:FF:000003">
    <property type="entry name" value="Thymocyte nuclear protein 1"/>
    <property type="match status" value="1"/>
</dbReference>
<dbReference type="CDD" id="cd21133">
    <property type="entry name" value="EVE"/>
    <property type="match status" value="1"/>
</dbReference>
<dbReference type="PANTHER" id="PTHR14087:SF7">
    <property type="entry name" value="THYMOCYTE NUCLEAR PROTEIN 1"/>
    <property type="match status" value="1"/>
</dbReference>
<dbReference type="EMBL" id="AZNH01000063">
    <property type="protein sequence ID" value="KID83263.1"/>
    <property type="molecule type" value="Genomic_DNA"/>
</dbReference>
<dbReference type="OrthoDB" id="41445at2759"/>
<evidence type="ECO:0000313" key="7">
    <source>
        <dbReference type="EMBL" id="KID83263.1"/>
    </source>
</evidence>
<evidence type="ECO:0000313" key="8">
    <source>
        <dbReference type="Proteomes" id="UP000031192"/>
    </source>
</evidence>
<comment type="subcellular location">
    <subcellularLocation>
        <location evidence="1">Nucleus</location>
    </subcellularLocation>
</comment>
<sequence>MAPRKRAASGIETNGEPVPKRRSARQATASVSNSSSDPVSTQSIQVPRNAATKASSKKSRTDTKAAAKKPTKQSTGGAKASKAASPIASKKDAGAKRNERAVSEDVDVDSIPTTNPEAPRHEGEWYWLMKAEPETRYENGIDVRFSIDDLRAKTKPEGWDGIRAYAARNHMRNMNAGDKAFFYHSNCKEPGIAGTMEVVKEFSEDVSARRPGTPYYDSQSTKDKPRWSLVHVEFRKKFAVPIPLKELREMGKPGGPLENMQMLKQSRLSVSRVSSEEWAALCKVADEKAKEAGLEHETGKLNK</sequence>
<dbReference type="InterPro" id="IPR002740">
    <property type="entry name" value="EVE_domain"/>
</dbReference>
<evidence type="ECO:0000256" key="4">
    <source>
        <dbReference type="ARBA" id="ARBA00023242"/>
    </source>
</evidence>